<feature type="transmembrane region" description="Helical" evidence="1">
    <location>
        <begin position="200"/>
        <end position="223"/>
    </location>
</feature>
<dbReference type="EMBL" id="JAVRBK010000004">
    <property type="protein sequence ID" value="KAK5644808.1"/>
    <property type="molecule type" value="Genomic_DNA"/>
</dbReference>
<dbReference type="PANTHER" id="PTHR21879:SF3">
    <property type="entry name" value="FI03378P"/>
    <property type="match status" value="1"/>
</dbReference>
<feature type="signal peptide" evidence="2">
    <location>
        <begin position="1"/>
        <end position="20"/>
    </location>
</feature>
<reference evidence="4" key="1">
    <citation type="submission" date="2023-06" db="EMBL/GenBank/DDBJ databases">
        <authorList>
            <person name="Fu X."/>
            <person name="Zhu X."/>
        </authorList>
    </citation>
    <scope>NUCLEOTIDE SEQUENCE</scope>
    <source>
        <strain evidence="4">XCY_ONT2</strain>
        <tissue evidence="4">Whole body</tissue>
    </source>
</reference>
<keyword evidence="2" id="KW-0732">Signal</keyword>
<evidence type="ECO:0000313" key="3">
    <source>
        <dbReference type="EMBL" id="KAK5637725.1"/>
    </source>
</evidence>
<feature type="chain" id="PRO_5044710794" description="Osiris 7" evidence="2">
    <location>
        <begin position="21"/>
        <end position="290"/>
    </location>
</feature>
<dbReference type="InterPro" id="IPR012464">
    <property type="entry name" value="DUF1676"/>
</dbReference>
<evidence type="ECO:0008006" key="6">
    <source>
        <dbReference type="Google" id="ProtNLM"/>
    </source>
</evidence>
<evidence type="ECO:0000256" key="2">
    <source>
        <dbReference type="SAM" id="SignalP"/>
    </source>
</evidence>
<dbReference type="EMBL" id="JAVRBK010000243">
    <property type="protein sequence ID" value="KAK5637725.1"/>
    <property type="molecule type" value="Genomic_DNA"/>
</dbReference>
<dbReference type="AlphaFoldDB" id="A0AAN7VGF7"/>
<dbReference type="Proteomes" id="UP001329430">
    <property type="component" value="Chromosome 4"/>
</dbReference>
<evidence type="ECO:0000313" key="5">
    <source>
        <dbReference type="Proteomes" id="UP001329430"/>
    </source>
</evidence>
<keyword evidence="1" id="KW-0812">Transmembrane</keyword>
<keyword evidence="1" id="KW-1133">Transmembrane helix</keyword>
<proteinExistence type="predicted"/>
<keyword evidence="5" id="KW-1185">Reference proteome</keyword>
<reference evidence="4 5" key="2">
    <citation type="journal article" date="2024" name="Insects">
        <title>An Improved Chromosome-Level Genome Assembly of the Firefly Pyrocoelia pectoralis.</title>
        <authorList>
            <person name="Fu X."/>
            <person name="Meyer-Rochow V.B."/>
            <person name="Ballantyne L."/>
            <person name="Zhu X."/>
        </authorList>
    </citation>
    <scope>NUCLEOTIDE SEQUENCE [LARGE SCALE GENOMIC DNA]</scope>
    <source>
        <strain evidence="4">XCY_ONT2</strain>
    </source>
</reference>
<gene>
    <name evidence="3" type="ORF">RI129_000097</name>
    <name evidence="4" type="ORF">RI129_006108</name>
</gene>
<dbReference type="GO" id="GO:0016020">
    <property type="term" value="C:membrane"/>
    <property type="evidence" value="ECO:0007669"/>
    <property type="project" value="TreeGrafter"/>
</dbReference>
<accession>A0AAN7VGF7</accession>
<comment type="caution">
    <text evidence="4">The sequence shown here is derived from an EMBL/GenBank/DDBJ whole genome shotgun (WGS) entry which is preliminary data.</text>
</comment>
<sequence>MNSKVICVVIGLCLTALCMAGPAVDDSPRHIDNSIHVNEHGSIEEVLMKKLNAKCANNDASSCMMLKLVTYFNRLLKKSSIEIGDVEITQTSTETITQDTSRSINIENMSEESQFGEVIYNKLWSFIKTRSLKWKITDDADIVISGGSDKDGAFNFGLSVKPNTSNPGDARKKKGGGLGAIMGIVALKIGLLKALAFKGLALLVGKALLVSKLALVLALVIGLKKLLSTDKYVTYEVVAHPHHEHHHDHSISAGGHDGFGGGHGGGHGHGGWGRSVEGAEIAYRGQKPAA</sequence>
<keyword evidence="1" id="KW-0472">Membrane</keyword>
<protein>
    <recommendedName>
        <fullName evidence="6">Osiris 7</fullName>
    </recommendedName>
</protein>
<evidence type="ECO:0000313" key="4">
    <source>
        <dbReference type="EMBL" id="KAK5644808.1"/>
    </source>
</evidence>
<organism evidence="4 5">
    <name type="scientific">Pyrocoelia pectoralis</name>
    <dbReference type="NCBI Taxonomy" id="417401"/>
    <lineage>
        <taxon>Eukaryota</taxon>
        <taxon>Metazoa</taxon>
        <taxon>Ecdysozoa</taxon>
        <taxon>Arthropoda</taxon>
        <taxon>Hexapoda</taxon>
        <taxon>Insecta</taxon>
        <taxon>Pterygota</taxon>
        <taxon>Neoptera</taxon>
        <taxon>Endopterygota</taxon>
        <taxon>Coleoptera</taxon>
        <taxon>Polyphaga</taxon>
        <taxon>Elateriformia</taxon>
        <taxon>Elateroidea</taxon>
        <taxon>Lampyridae</taxon>
        <taxon>Lampyrinae</taxon>
        <taxon>Pyrocoelia</taxon>
    </lineage>
</organism>
<dbReference type="Pfam" id="PF07898">
    <property type="entry name" value="DUF1676"/>
    <property type="match status" value="1"/>
</dbReference>
<evidence type="ECO:0000256" key="1">
    <source>
        <dbReference type="SAM" id="Phobius"/>
    </source>
</evidence>
<dbReference type="PANTHER" id="PTHR21879">
    <property type="entry name" value="FI03362P-RELATED-RELATED"/>
    <property type="match status" value="1"/>
</dbReference>
<name>A0AAN7VGF7_9COLE</name>